<dbReference type="NCBIfam" id="TIGR00225">
    <property type="entry name" value="prc"/>
    <property type="match status" value="1"/>
</dbReference>
<reference evidence="7" key="1">
    <citation type="submission" date="2020-10" db="EMBL/GenBank/DDBJ databases">
        <title>Microbiome of the Black Sea water column analyzed by genome centric metagenomics.</title>
        <authorList>
            <person name="Cabello-Yeves P.J."/>
            <person name="Callieri C."/>
            <person name="Picazo A."/>
            <person name="Mehrshad M."/>
            <person name="Haro-Moreno J.M."/>
            <person name="Roda-Garcia J."/>
            <person name="Dzembekova N."/>
            <person name="Slabakova V."/>
            <person name="Slabakova N."/>
            <person name="Moncheva S."/>
            <person name="Rodriguez-Valera F."/>
        </authorList>
    </citation>
    <scope>NUCLEOTIDE SEQUENCE</scope>
    <source>
        <strain evidence="7">BS307-5m-G49</strain>
    </source>
</reference>
<dbReference type="GO" id="GO:0008236">
    <property type="term" value="F:serine-type peptidase activity"/>
    <property type="evidence" value="ECO:0007669"/>
    <property type="project" value="UniProtKB-KW"/>
</dbReference>
<feature type="domain" description="PDZ" evidence="6">
    <location>
        <begin position="225"/>
        <end position="296"/>
    </location>
</feature>
<sequence length="679" mass="77886">MALKFNKILVLLIYFLTSLNLPSEEFLEVKNEYKPVINEIIEILDQNHFKKNIEINEQKVIDNFLVNIDKEKIVFTSGEFNSYKARFKNIYSLDEIFKIYQNYSDRTLELINYQKDAVNLIITSSDLNTTEFIKKSREDEKRFNSLGSIKNYHALLIKNEFINILLSNDNFENSKSKLLKRLKNRIKSLKRIKSDDIFSLYINSITSLYDPHTNYLSPKSQEDFEINMSLSLEGIGAILSIEDGITKIVRLIPGGPADKSGLLKVNDKIVGVASLPENDIEDVRDWRIDEVVRLIRGPKNTKVRLEIIPNSSPDDILGRVIEITRGLVKLEDQAAKKKKVEIYKPNKSYNIGVIDLPAFYMDFDAFSRNQFNYKSSSKDVRNLLRELKEEQVDGVILDLRGNSGGSLYEAYSLAKLFIGKGSIVQVMESNGSIQPLGHTRGIQNYDGPVMILVDKLSASASEILAGAFQDYKRGLIVGSNTFGKGTVQRLENLSYGQLKFTEQKFYRVSGKSTQNLGVIPDINLPYVFDSEEVGEMALENSLPYDDISSLEYEPFNSTSNIEMIQSLSKKRVSDSNLNEYIKDQKIHSKKELDKKLIPVNYLVRKSEKRAQEEKRLFIENRFRVSVGLKPYLNFQEFLDADPEELNEFSEKMVLEEAARILIDQINFNKPKRLSSLEFR</sequence>
<comment type="caution">
    <text evidence="7">The sequence shown here is derived from an EMBL/GenBank/DDBJ whole genome shotgun (WGS) entry which is preliminary data.</text>
</comment>
<dbReference type="EMBL" id="JADHQC010000009">
    <property type="protein sequence ID" value="MBL6811714.1"/>
    <property type="molecule type" value="Genomic_DNA"/>
</dbReference>
<dbReference type="Pfam" id="PF11818">
    <property type="entry name" value="DUF3340"/>
    <property type="match status" value="1"/>
</dbReference>
<evidence type="ECO:0000256" key="1">
    <source>
        <dbReference type="ARBA" id="ARBA00009179"/>
    </source>
</evidence>
<dbReference type="InterPro" id="IPR001478">
    <property type="entry name" value="PDZ"/>
</dbReference>
<dbReference type="InterPro" id="IPR040573">
    <property type="entry name" value="TSP_N"/>
</dbReference>
<dbReference type="InterPro" id="IPR029045">
    <property type="entry name" value="ClpP/crotonase-like_dom_sf"/>
</dbReference>
<evidence type="ECO:0000256" key="2">
    <source>
        <dbReference type="ARBA" id="ARBA00022670"/>
    </source>
</evidence>
<dbReference type="SMART" id="SM00245">
    <property type="entry name" value="TSPc"/>
    <property type="match status" value="1"/>
</dbReference>
<dbReference type="GO" id="GO:0007165">
    <property type="term" value="P:signal transduction"/>
    <property type="evidence" value="ECO:0007669"/>
    <property type="project" value="TreeGrafter"/>
</dbReference>
<keyword evidence="3 5" id="KW-0378">Hydrolase</keyword>
<evidence type="ECO:0000313" key="7">
    <source>
        <dbReference type="EMBL" id="MBL6811714.1"/>
    </source>
</evidence>
<dbReference type="CDD" id="cd06782">
    <property type="entry name" value="cpPDZ_CPP-like"/>
    <property type="match status" value="1"/>
</dbReference>
<dbReference type="InterPro" id="IPR004447">
    <property type="entry name" value="Peptidase_S41A"/>
</dbReference>
<proteinExistence type="inferred from homology"/>
<name>A0A937LCI7_9GAMM</name>
<dbReference type="FunFam" id="3.90.226.10:FF:000090">
    <property type="entry name" value="Tail-specific protease"/>
    <property type="match status" value="1"/>
</dbReference>
<dbReference type="InterPro" id="IPR036034">
    <property type="entry name" value="PDZ_sf"/>
</dbReference>
<dbReference type="InterPro" id="IPR020992">
    <property type="entry name" value="Tail_Prtase_C"/>
</dbReference>
<comment type="similarity">
    <text evidence="1 5">Belongs to the peptidase S41A family.</text>
</comment>
<dbReference type="PANTHER" id="PTHR32060:SF22">
    <property type="entry name" value="CARBOXYL-TERMINAL-PROCESSING PEPTIDASE 3, CHLOROPLASTIC"/>
    <property type="match status" value="1"/>
</dbReference>
<evidence type="ECO:0000256" key="4">
    <source>
        <dbReference type="ARBA" id="ARBA00022825"/>
    </source>
</evidence>
<dbReference type="InterPro" id="IPR005151">
    <property type="entry name" value="Tail-specific_protease"/>
</dbReference>
<dbReference type="PROSITE" id="PS50106">
    <property type="entry name" value="PDZ"/>
    <property type="match status" value="1"/>
</dbReference>
<dbReference type="PANTHER" id="PTHR32060">
    <property type="entry name" value="TAIL-SPECIFIC PROTEASE"/>
    <property type="match status" value="1"/>
</dbReference>
<organism evidence="7 8">
    <name type="scientific">SAR86 cluster bacterium</name>
    <dbReference type="NCBI Taxonomy" id="2030880"/>
    <lineage>
        <taxon>Bacteria</taxon>
        <taxon>Pseudomonadati</taxon>
        <taxon>Pseudomonadota</taxon>
        <taxon>Gammaproteobacteria</taxon>
        <taxon>SAR86 cluster</taxon>
    </lineage>
</organism>
<dbReference type="GO" id="GO:0004175">
    <property type="term" value="F:endopeptidase activity"/>
    <property type="evidence" value="ECO:0007669"/>
    <property type="project" value="TreeGrafter"/>
</dbReference>
<dbReference type="CDD" id="cd07560">
    <property type="entry name" value="Peptidase_S41_CPP"/>
    <property type="match status" value="1"/>
</dbReference>
<dbReference type="AlphaFoldDB" id="A0A937LCI7"/>
<keyword evidence="4 5" id="KW-0720">Serine protease</keyword>
<dbReference type="SMART" id="SM00228">
    <property type="entry name" value="PDZ"/>
    <property type="match status" value="1"/>
</dbReference>
<dbReference type="GO" id="GO:0006508">
    <property type="term" value="P:proteolysis"/>
    <property type="evidence" value="ECO:0007669"/>
    <property type="project" value="UniProtKB-KW"/>
</dbReference>
<dbReference type="SUPFAM" id="SSF50156">
    <property type="entry name" value="PDZ domain-like"/>
    <property type="match status" value="1"/>
</dbReference>
<protein>
    <submittedName>
        <fullName evidence="7">Carboxy terminal-processing peptidase</fullName>
    </submittedName>
</protein>
<dbReference type="Pfam" id="PF00595">
    <property type="entry name" value="PDZ"/>
    <property type="match status" value="1"/>
</dbReference>
<dbReference type="GO" id="GO:0030288">
    <property type="term" value="C:outer membrane-bounded periplasmic space"/>
    <property type="evidence" value="ECO:0007669"/>
    <property type="project" value="TreeGrafter"/>
</dbReference>
<dbReference type="Gene3D" id="3.90.226.10">
    <property type="entry name" value="2-enoyl-CoA Hydratase, Chain A, domain 1"/>
    <property type="match status" value="1"/>
</dbReference>
<dbReference type="Gene3D" id="2.30.42.10">
    <property type="match status" value="1"/>
</dbReference>
<dbReference type="Pfam" id="PF17804">
    <property type="entry name" value="TSP_NTD"/>
    <property type="match status" value="1"/>
</dbReference>
<evidence type="ECO:0000259" key="6">
    <source>
        <dbReference type="PROSITE" id="PS50106"/>
    </source>
</evidence>
<keyword evidence="2 5" id="KW-0645">Protease</keyword>
<evidence type="ECO:0000256" key="3">
    <source>
        <dbReference type="ARBA" id="ARBA00022801"/>
    </source>
</evidence>
<evidence type="ECO:0000313" key="8">
    <source>
        <dbReference type="Proteomes" id="UP000744438"/>
    </source>
</evidence>
<gene>
    <name evidence="7" type="ORF">ISQ63_02385</name>
</gene>
<dbReference type="Pfam" id="PF03572">
    <property type="entry name" value="Peptidase_S41"/>
    <property type="match status" value="1"/>
</dbReference>
<dbReference type="Proteomes" id="UP000744438">
    <property type="component" value="Unassembled WGS sequence"/>
</dbReference>
<evidence type="ECO:0000256" key="5">
    <source>
        <dbReference type="RuleBase" id="RU004404"/>
    </source>
</evidence>
<dbReference type="SUPFAM" id="SSF52096">
    <property type="entry name" value="ClpP/crotonase"/>
    <property type="match status" value="1"/>
</dbReference>
<accession>A0A937LCI7</accession>
<dbReference type="Gene3D" id="3.30.750.44">
    <property type="match status" value="1"/>
</dbReference>